<dbReference type="Proteomes" id="UP000255326">
    <property type="component" value="Unassembled WGS sequence"/>
</dbReference>
<evidence type="ECO:0000313" key="2">
    <source>
        <dbReference type="EMBL" id="RDI38032.1"/>
    </source>
</evidence>
<feature type="transmembrane region" description="Helical" evidence="1">
    <location>
        <begin position="153"/>
        <end position="171"/>
    </location>
</feature>
<evidence type="ECO:0008006" key="4">
    <source>
        <dbReference type="Google" id="ProtNLM"/>
    </source>
</evidence>
<proteinExistence type="predicted"/>
<dbReference type="EMBL" id="QQAY01000019">
    <property type="protein sequence ID" value="RDI38032.1"/>
    <property type="molecule type" value="Genomic_DNA"/>
</dbReference>
<keyword evidence="1" id="KW-0472">Membrane</keyword>
<organism evidence="2 3">
    <name type="scientific">Falsibacillus pallidus</name>
    <dbReference type="NCBI Taxonomy" id="493781"/>
    <lineage>
        <taxon>Bacteria</taxon>
        <taxon>Bacillati</taxon>
        <taxon>Bacillota</taxon>
        <taxon>Bacilli</taxon>
        <taxon>Bacillales</taxon>
        <taxon>Bacillaceae</taxon>
        <taxon>Falsibacillus</taxon>
    </lineage>
</organism>
<evidence type="ECO:0000313" key="3">
    <source>
        <dbReference type="Proteomes" id="UP000255326"/>
    </source>
</evidence>
<keyword evidence="1" id="KW-1133">Transmembrane helix</keyword>
<sequence>MIYNESVKICEAYLLPIVSELYGLEGYEITPVNAHMGGRNVVYTCEKEGTDAKILRISFLHDRSREDFQGEVEYVRYLFEHGGSVSDVVNSRKGNLLEEITHNNHTFLSACLKRLKEKGLLKIIIDIGKEFQFPNTIIIAVKSWGKCTNYQKGTLLFIVGIVFLINTLLNISKN</sequence>
<keyword evidence="1" id="KW-0812">Transmembrane</keyword>
<dbReference type="InterPro" id="IPR011009">
    <property type="entry name" value="Kinase-like_dom_sf"/>
</dbReference>
<gene>
    <name evidence="2" type="ORF">DFR59_11944</name>
</gene>
<keyword evidence="3" id="KW-1185">Reference proteome</keyword>
<dbReference type="AlphaFoldDB" id="A0A370G2U6"/>
<evidence type="ECO:0000256" key="1">
    <source>
        <dbReference type="SAM" id="Phobius"/>
    </source>
</evidence>
<accession>A0A370G2U6</accession>
<protein>
    <recommendedName>
        <fullName evidence="4">Phosphotransferase family enzyme</fullName>
    </recommendedName>
</protein>
<dbReference type="RefSeq" id="WP_245948526.1">
    <property type="nucleotide sequence ID" value="NZ_QQAY01000019.1"/>
</dbReference>
<reference evidence="2 3" key="1">
    <citation type="submission" date="2018-07" db="EMBL/GenBank/DDBJ databases">
        <title>Genomic Encyclopedia of Type Strains, Phase IV (KMG-IV): sequencing the most valuable type-strain genomes for metagenomic binning, comparative biology and taxonomic classification.</title>
        <authorList>
            <person name="Goeker M."/>
        </authorList>
    </citation>
    <scope>NUCLEOTIDE SEQUENCE [LARGE SCALE GENOMIC DNA]</scope>
    <source>
        <strain evidence="2 3">DSM 25281</strain>
    </source>
</reference>
<name>A0A370G2U6_9BACI</name>
<comment type="caution">
    <text evidence="2">The sequence shown here is derived from an EMBL/GenBank/DDBJ whole genome shotgun (WGS) entry which is preliminary data.</text>
</comment>
<dbReference type="SUPFAM" id="SSF56112">
    <property type="entry name" value="Protein kinase-like (PK-like)"/>
    <property type="match status" value="1"/>
</dbReference>